<dbReference type="Proteomes" id="UP000050794">
    <property type="component" value="Unassembled WGS sequence"/>
</dbReference>
<dbReference type="EMBL" id="UYWY01021071">
    <property type="protein sequence ID" value="VDM43310.1"/>
    <property type="molecule type" value="Genomic_DNA"/>
</dbReference>
<gene>
    <name evidence="1" type="ORF">TCNE_LOCUS11989</name>
</gene>
<accession>A0A183UU19</accession>
<organism evidence="2 3">
    <name type="scientific">Toxocara canis</name>
    <name type="common">Canine roundworm</name>
    <dbReference type="NCBI Taxonomy" id="6265"/>
    <lineage>
        <taxon>Eukaryota</taxon>
        <taxon>Metazoa</taxon>
        <taxon>Ecdysozoa</taxon>
        <taxon>Nematoda</taxon>
        <taxon>Chromadorea</taxon>
        <taxon>Rhabditida</taxon>
        <taxon>Spirurina</taxon>
        <taxon>Ascaridomorpha</taxon>
        <taxon>Ascaridoidea</taxon>
        <taxon>Toxocaridae</taxon>
        <taxon>Toxocara</taxon>
    </lineage>
</organism>
<reference evidence="3" key="1">
    <citation type="submission" date="2016-06" db="UniProtKB">
        <authorList>
            <consortium name="WormBaseParasite"/>
        </authorList>
    </citation>
    <scope>IDENTIFICATION</scope>
</reference>
<sequence>MHRSERRGGGHLQITRSIKKHMHWTTVQYMCARNDFAEHSHSRRFTEESRQSLEDRINPMNYNTIGYNCTPFIEGIEIRSDLRPMVALITTAGAREEGVAAKNGDGGLSTGSSPCKRSAVVSSSYGDKYKVLRRYFKENDAVPFTGGHADHRAQCCE</sequence>
<reference evidence="1 2" key="2">
    <citation type="submission" date="2018-11" db="EMBL/GenBank/DDBJ databases">
        <authorList>
            <consortium name="Pathogen Informatics"/>
        </authorList>
    </citation>
    <scope>NUCLEOTIDE SEQUENCE [LARGE SCALE GENOMIC DNA]</scope>
</reference>
<keyword evidence="2" id="KW-1185">Reference proteome</keyword>
<dbReference type="AlphaFoldDB" id="A0A183UU19"/>
<name>A0A183UU19_TOXCA</name>
<evidence type="ECO:0000313" key="1">
    <source>
        <dbReference type="EMBL" id="VDM43310.1"/>
    </source>
</evidence>
<protein>
    <submittedName>
        <fullName evidence="3">Astacin domain-containing protein</fullName>
    </submittedName>
</protein>
<evidence type="ECO:0000313" key="3">
    <source>
        <dbReference type="WBParaSite" id="TCNE_0001198901-mRNA-1"/>
    </source>
</evidence>
<proteinExistence type="predicted"/>
<evidence type="ECO:0000313" key="2">
    <source>
        <dbReference type="Proteomes" id="UP000050794"/>
    </source>
</evidence>
<dbReference type="WBParaSite" id="TCNE_0001198901-mRNA-1">
    <property type="protein sequence ID" value="TCNE_0001198901-mRNA-1"/>
    <property type="gene ID" value="TCNE_0001198901"/>
</dbReference>